<gene>
    <name evidence="7" type="ORF">R3P38DRAFT_3164761</name>
    <name evidence="6" type="ORF">R3P38DRAFT_3166840</name>
    <name evidence="5" type="ORF">R3P38DRAFT_3199614</name>
    <name evidence="4" type="ORF">R3P38DRAFT_3209338</name>
    <name evidence="2" type="ORF">R3P38DRAFT_3214648</name>
    <name evidence="3" type="ORF">R3P38DRAFT_3214870</name>
</gene>
<dbReference type="EMBL" id="JAWWNJ010000044">
    <property type="protein sequence ID" value="KAK7019307.1"/>
    <property type="molecule type" value="Genomic_DNA"/>
</dbReference>
<dbReference type="Proteomes" id="UP001362999">
    <property type="component" value="Unassembled WGS sequence"/>
</dbReference>
<evidence type="ECO:0000313" key="2">
    <source>
        <dbReference type="EMBL" id="KAK7005703.1"/>
    </source>
</evidence>
<comment type="caution">
    <text evidence="7">The sequence shown here is derived from an EMBL/GenBank/DDBJ whole genome shotgun (WGS) entry which is preliminary data.</text>
</comment>
<evidence type="ECO:0000313" key="4">
    <source>
        <dbReference type="EMBL" id="KAK7012679.1"/>
    </source>
</evidence>
<evidence type="ECO:0000256" key="1">
    <source>
        <dbReference type="SAM" id="MobiDB-lite"/>
    </source>
</evidence>
<evidence type="ECO:0000313" key="3">
    <source>
        <dbReference type="EMBL" id="KAK7005933.1"/>
    </source>
</evidence>
<protein>
    <submittedName>
        <fullName evidence="7">Uncharacterized protein</fullName>
    </submittedName>
</protein>
<dbReference type="EMBL" id="JAWWNJ010000077">
    <property type="protein sequence ID" value="KAK7005703.1"/>
    <property type="molecule type" value="Genomic_DNA"/>
</dbReference>
<reference evidence="7 8" key="1">
    <citation type="journal article" date="2024" name="J Genomics">
        <title>Draft genome sequencing and assembly of Favolaschia claudopus CIRM-BRFM 2984 isolated from oak limbs.</title>
        <authorList>
            <person name="Navarro D."/>
            <person name="Drula E."/>
            <person name="Chaduli D."/>
            <person name="Cazenave R."/>
            <person name="Ahrendt S."/>
            <person name="Wang J."/>
            <person name="Lipzen A."/>
            <person name="Daum C."/>
            <person name="Barry K."/>
            <person name="Grigoriev I.V."/>
            <person name="Favel A."/>
            <person name="Rosso M.N."/>
            <person name="Martin F."/>
        </authorList>
    </citation>
    <scope>NUCLEOTIDE SEQUENCE [LARGE SCALE GENOMIC DNA]</scope>
    <source>
        <strain evidence="7 8">CIRM-BRFM 2984</strain>
    </source>
</reference>
<feature type="compositionally biased region" description="Low complexity" evidence="1">
    <location>
        <begin position="103"/>
        <end position="113"/>
    </location>
</feature>
<keyword evidence="8" id="KW-1185">Reference proteome</keyword>
<evidence type="ECO:0000313" key="8">
    <source>
        <dbReference type="Proteomes" id="UP001362999"/>
    </source>
</evidence>
<dbReference type="EMBL" id="JAWWNJ010000064">
    <property type="protein sequence ID" value="KAK7012679.1"/>
    <property type="molecule type" value="Genomic_DNA"/>
</dbReference>
<evidence type="ECO:0000313" key="7">
    <source>
        <dbReference type="EMBL" id="KAK7063779.1"/>
    </source>
</evidence>
<feature type="region of interest" description="Disordered" evidence="1">
    <location>
        <begin position="61"/>
        <end position="82"/>
    </location>
</feature>
<evidence type="ECO:0000313" key="5">
    <source>
        <dbReference type="EMBL" id="KAK7019307.1"/>
    </source>
</evidence>
<accession>A0AAW0EI96</accession>
<organism evidence="7 8">
    <name type="scientific">Favolaschia claudopus</name>
    <dbReference type="NCBI Taxonomy" id="2862362"/>
    <lineage>
        <taxon>Eukaryota</taxon>
        <taxon>Fungi</taxon>
        <taxon>Dikarya</taxon>
        <taxon>Basidiomycota</taxon>
        <taxon>Agaricomycotina</taxon>
        <taxon>Agaricomycetes</taxon>
        <taxon>Agaricomycetidae</taxon>
        <taxon>Agaricales</taxon>
        <taxon>Marasmiineae</taxon>
        <taxon>Mycenaceae</taxon>
        <taxon>Favolaschia</taxon>
    </lineage>
</organism>
<name>A0AAW0EI96_9AGAR</name>
<sequence>MFEVFELLPPLALVSRHSCLCPLACPHPAARVPHPAARVPNAATRVCLAIARVCPARHLRSSQRETDRLSTAEPPVHCSRVKERRQQRNEPFWLHPLTLPSLPASPTPATTTQPRRRTQRALGLKPRHWHCKPLRCSRSTTLPLASRNPGHWRVLRCKPRPLRPLNPRVRVDTAPYAYETAPSAFPNPPPLP</sequence>
<dbReference type="EMBL" id="JAWWNJ010000077">
    <property type="protein sequence ID" value="KAK7005933.1"/>
    <property type="molecule type" value="Genomic_DNA"/>
</dbReference>
<feature type="region of interest" description="Disordered" evidence="1">
    <location>
        <begin position="103"/>
        <end position="122"/>
    </location>
</feature>
<evidence type="ECO:0000313" key="6">
    <source>
        <dbReference type="EMBL" id="KAK7061853.1"/>
    </source>
</evidence>
<proteinExistence type="predicted"/>
<dbReference type="AlphaFoldDB" id="A0AAW0EI96"/>
<dbReference type="EMBL" id="JAWWNJ010000002">
    <property type="protein sequence ID" value="KAK7061853.1"/>
    <property type="molecule type" value="Genomic_DNA"/>
</dbReference>
<dbReference type="EMBL" id="JAWWNJ010000001">
    <property type="protein sequence ID" value="KAK7063779.1"/>
    <property type="molecule type" value="Genomic_DNA"/>
</dbReference>